<dbReference type="Pfam" id="PF00005">
    <property type="entry name" value="ABC_tran"/>
    <property type="match status" value="1"/>
</dbReference>
<proteinExistence type="predicted"/>
<dbReference type="PANTHER" id="PTHR42781">
    <property type="entry name" value="SPERMIDINE/PUTRESCINE IMPORT ATP-BINDING PROTEIN POTA"/>
    <property type="match status" value="1"/>
</dbReference>
<evidence type="ECO:0000256" key="1">
    <source>
        <dbReference type="ARBA" id="ARBA00022448"/>
    </source>
</evidence>
<dbReference type="SUPFAM" id="SSF52540">
    <property type="entry name" value="P-loop containing nucleoside triphosphate hydrolases"/>
    <property type="match status" value="1"/>
</dbReference>
<keyword evidence="1" id="KW-0813">Transport</keyword>
<comment type="caution">
    <text evidence="5">The sequence shown here is derived from an EMBL/GenBank/DDBJ whole genome shotgun (WGS) entry which is preliminary data.</text>
</comment>
<evidence type="ECO:0000256" key="3">
    <source>
        <dbReference type="ARBA" id="ARBA00022840"/>
    </source>
</evidence>
<dbReference type="InterPro" id="IPR050093">
    <property type="entry name" value="ABC_SmlMolc_Importer"/>
</dbReference>
<dbReference type="GO" id="GO:0005524">
    <property type="term" value="F:ATP binding"/>
    <property type="evidence" value="ECO:0007669"/>
    <property type="project" value="UniProtKB-KW"/>
</dbReference>
<gene>
    <name evidence="5" type="ORF">ACFQSB_35780</name>
</gene>
<dbReference type="Gene3D" id="3.40.50.300">
    <property type="entry name" value="P-loop containing nucleotide triphosphate hydrolases"/>
    <property type="match status" value="1"/>
</dbReference>
<reference evidence="6" key="1">
    <citation type="journal article" date="2019" name="Int. J. Syst. Evol. Microbiol.">
        <title>The Global Catalogue of Microorganisms (GCM) 10K type strain sequencing project: providing services to taxonomists for standard genome sequencing and annotation.</title>
        <authorList>
            <consortium name="The Broad Institute Genomics Platform"/>
            <consortium name="The Broad Institute Genome Sequencing Center for Infectious Disease"/>
            <person name="Wu L."/>
            <person name="Ma J."/>
        </authorList>
    </citation>
    <scope>NUCLEOTIDE SEQUENCE [LARGE SCALE GENOMIC DNA]</scope>
    <source>
        <strain evidence="6">CECT 7649</strain>
    </source>
</reference>
<name>A0ABW2PEX6_9ACTN</name>
<dbReference type="Proteomes" id="UP001596496">
    <property type="component" value="Unassembled WGS sequence"/>
</dbReference>
<evidence type="ECO:0000259" key="4">
    <source>
        <dbReference type="PROSITE" id="PS50893"/>
    </source>
</evidence>
<dbReference type="PANTHER" id="PTHR42781:SF4">
    <property type="entry name" value="SPERMIDINE_PUTRESCINE IMPORT ATP-BINDING PROTEIN POTA"/>
    <property type="match status" value="1"/>
</dbReference>
<keyword evidence="3 5" id="KW-0067">ATP-binding</keyword>
<sequence length="232" mass="24269">MMLDAHLVAAYPPFSLDVRLRVAAGEVVALAGPSGAGKTTALRLVAGLAAPAGGYVLLDGAPLYARPPGRRSVGMVLRDPLLFSHLSVLDNVAFGPRCRGAGTGEARRAATAWLHDVGLGALARARPGELSREQAQRVALARSLAAGPRVLLLDEPLAGVADPARPELRDLLRRHLSCFAGPCVLVTHDPAEAAALADRLVVVENGAIVQDGTPEEVARHPRTRYAARLTTS</sequence>
<dbReference type="InterPro" id="IPR003593">
    <property type="entry name" value="AAA+_ATPase"/>
</dbReference>
<evidence type="ECO:0000313" key="6">
    <source>
        <dbReference type="Proteomes" id="UP001596496"/>
    </source>
</evidence>
<dbReference type="PROSITE" id="PS50893">
    <property type="entry name" value="ABC_TRANSPORTER_2"/>
    <property type="match status" value="1"/>
</dbReference>
<keyword evidence="2" id="KW-0547">Nucleotide-binding</keyword>
<feature type="domain" description="ABC transporter" evidence="4">
    <location>
        <begin position="2"/>
        <end position="230"/>
    </location>
</feature>
<dbReference type="SMART" id="SM00382">
    <property type="entry name" value="AAA"/>
    <property type="match status" value="1"/>
</dbReference>
<protein>
    <submittedName>
        <fullName evidence="5">ABC transporter ATP-binding protein</fullName>
    </submittedName>
</protein>
<dbReference type="RefSeq" id="WP_380831394.1">
    <property type="nucleotide sequence ID" value="NZ_JBHTCG010000041.1"/>
</dbReference>
<accession>A0ABW2PEX6</accession>
<keyword evidence="6" id="KW-1185">Reference proteome</keyword>
<evidence type="ECO:0000256" key="2">
    <source>
        <dbReference type="ARBA" id="ARBA00022741"/>
    </source>
</evidence>
<dbReference type="InterPro" id="IPR027417">
    <property type="entry name" value="P-loop_NTPase"/>
</dbReference>
<dbReference type="InterPro" id="IPR003439">
    <property type="entry name" value="ABC_transporter-like_ATP-bd"/>
</dbReference>
<organism evidence="5 6">
    <name type="scientific">Sphaerisporangium rhizosphaerae</name>
    <dbReference type="NCBI Taxonomy" id="2269375"/>
    <lineage>
        <taxon>Bacteria</taxon>
        <taxon>Bacillati</taxon>
        <taxon>Actinomycetota</taxon>
        <taxon>Actinomycetes</taxon>
        <taxon>Streptosporangiales</taxon>
        <taxon>Streptosporangiaceae</taxon>
        <taxon>Sphaerisporangium</taxon>
    </lineage>
</organism>
<evidence type="ECO:0000313" key="5">
    <source>
        <dbReference type="EMBL" id="MFC7387612.1"/>
    </source>
</evidence>
<dbReference type="EMBL" id="JBHTCG010000041">
    <property type="protein sequence ID" value="MFC7387612.1"/>
    <property type="molecule type" value="Genomic_DNA"/>
</dbReference>